<dbReference type="KEGG" id="dge:Dgeo_3097"/>
<dbReference type="HOGENOM" id="CLU_1988964_0_0_0"/>
<keyword evidence="2" id="KW-1185">Reference proteome</keyword>
<keyword evidence="1" id="KW-0614">Plasmid</keyword>
<name>A8ZRM8_DEIGD</name>
<organism evidence="1 2">
    <name type="scientific">Deinococcus geothermalis (strain DSM 11300 / CIP 105573 / AG-3a)</name>
    <dbReference type="NCBI Taxonomy" id="319795"/>
    <lineage>
        <taxon>Bacteria</taxon>
        <taxon>Thermotogati</taxon>
        <taxon>Deinococcota</taxon>
        <taxon>Deinococci</taxon>
        <taxon>Deinococcales</taxon>
        <taxon>Deinococcaceae</taxon>
        <taxon>Deinococcus</taxon>
    </lineage>
</organism>
<reference evidence="1" key="1">
    <citation type="submission" date="2007-10" db="EMBL/GenBank/DDBJ databases">
        <title>Complete sequence of Plasmid2 pDGEO02 of Deinococcus geothermalis DSM 11300.</title>
        <authorList>
            <consortium name="US DOE Joint Genome Institute"/>
            <person name="Copeland A."/>
            <person name="Lucas S."/>
            <person name="Lapidus A."/>
            <person name="Barry K."/>
            <person name="Detter J.C."/>
            <person name="Glavina del Rio T."/>
            <person name="Hammon N."/>
            <person name="Israni S."/>
            <person name="Dalin E."/>
            <person name="Tice H."/>
            <person name="Pitluck S."/>
            <person name="Brettin T."/>
            <person name="Bruce D."/>
            <person name="Han C."/>
            <person name="Tapia R."/>
            <person name="Saunders E."/>
            <person name="Gilna P."/>
            <person name="Schmutz J."/>
            <person name="Larimer F."/>
            <person name="Land M."/>
            <person name="Hauser L."/>
            <person name="Kyrpides N."/>
            <person name="Kim E."/>
            <person name="Daly M.J."/>
            <person name="Fredrickson J.K."/>
            <person name="Makarova K.S."/>
            <person name="Gaidamakova E.K."/>
            <person name="Zhai M."/>
            <person name="Richardson P."/>
        </authorList>
    </citation>
    <scope>NUCLEOTIDE SEQUENCE [LARGE SCALE GENOMIC DNA]</scope>
    <source>
        <strain evidence="1">DSM 11300</strain>
        <plasmid evidence="1">pDGEO02</plasmid>
    </source>
</reference>
<dbReference type="EMBL" id="CP000856">
    <property type="protein sequence ID" value="ABW35137.1"/>
    <property type="molecule type" value="Genomic_DNA"/>
</dbReference>
<accession>A8ZRM8</accession>
<dbReference type="Proteomes" id="UP000002431">
    <property type="component" value="Plasmid pDGEO02"/>
</dbReference>
<evidence type="ECO:0000313" key="1">
    <source>
        <dbReference type="EMBL" id="ABW35137.1"/>
    </source>
</evidence>
<sequence length="125" mass="14335">MRWDSTGMSEAHPPISSILDSRRNLSRKIKCPGCKSAHIKFTEHHPGPVERFEQRDDYSIQCLGKDEDMTGERYVVAHCQVCSAEWRVRGLTRVRDLKYASFIPRPPEVAALPDGRNWDKPSRQG</sequence>
<dbReference type="AlphaFoldDB" id="A8ZRM8"/>
<geneLocation type="plasmid" evidence="1 2">
    <name>pDGEO02</name>
</geneLocation>
<gene>
    <name evidence="1" type="ORF">Dgeo_3097</name>
</gene>
<protein>
    <submittedName>
        <fullName evidence="1">Uncharacterized protein</fullName>
    </submittedName>
</protein>
<proteinExistence type="predicted"/>
<evidence type="ECO:0000313" key="2">
    <source>
        <dbReference type="Proteomes" id="UP000002431"/>
    </source>
</evidence>